<feature type="transmembrane region" description="Helical" evidence="1">
    <location>
        <begin position="186"/>
        <end position="216"/>
    </location>
</feature>
<name>A0A8S8XDE8_9PROT</name>
<feature type="transmembrane region" description="Helical" evidence="1">
    <location>
        <begin position="228"/>
        <end position="250"/>
    </location>
</feature>
<keyword evidence="1" id="KW-0472">Membrane</keyword>
<proteinExistence type="predicted"/>
<keyword evidence="1" id="KW-0812">Transmembrane</keyword>
<accession>A0A8S8XDE8</accession>
<keyword evidence="1" id="KW-1133">Transmembrane helix</keyword>
<dbReference type="Pfam" id="PF06166">
    <property type="entry name" value="DUF979"/>
    <property type="match status" value="1"/>
</dbReference>
<dbReference type="Proteomes" id="UP000681075">
    <property type="component" value="Unassembled WGS sequence"/>
</dbReference>
<feature type="transmembrane region" description="Helical" evidence="1">
    <location>
        <begin position="7"/>
        <end position="26"/>
    </location>
</feature>
<keyword evidence="3" id="KW-1185">Reference proteome</keyword>
<organism evidence="2 3">
    <name type="scientific">Roseiterribacter gracilis</name>
    <dbReference type="NCBI Taxonomy" id="2812848"/>
    <lineage>
        <taxon>Bacteria</taxon>
        <taxon>Pseudomonadati</taxon>
        <taxon>Pseudomonadota</taxon>
        <taxon>Alphaproteobacteria</taxon>
        <taxon>Rhodospirillales</taxon>
        <taxon>Roseiterribacteraceae</taxon>
        <taxon>Roseiterribacter</taxon>
    </lineage>
</organism>
<feature type="transmembrane region" description="Helical" evidence="1">
    <location>
        <begin position="145"/>
        <end position="166"/>
    </location>
</feature>
<protein>
    <submittedName>
        <fullName evidence="2">Membrane protein</fullName>
    </submittedName>
</protein>
<feature type="transmembrane region" description="Helical" evidence="1">
    <location>
        <begin position="270"/>
        <end position="290"/>
    </location>
</feature>
<dbReference type="AlphaFoldDB" id="A0A8S8XDE8"/>
<dbReference type="RefSeq" id="WP_420242393.1">
    <property type="nucleotide sequence ID" value="NZ_BOPV01000001.1"/>
</dbReference>
<evidence type="ECO:0000256" key="1">
    <source>
        <dbReference type="SAM" id="Phobius"/>
    </source>
</evidence>
<gene>
    <name evidence="2" type="ORF">TMPK1_15230</name>
</gene>
<sequence>MITLDHIYIGFGLIMAAAALSKRGWSSLFWGLFAAELLFGTLLPDWTNGAIALVLVALAVRVRFAPRVSTPKPGRPRLLLLALAVPLLTVLFTLTGHLFLAETDRTLIAFGVAVFLSLALALLILRERPDAAPIEMRRLLDSIGWAILLPQLLATLGAMFAIAGVGDEVAAAVNLIAPSLGRIGLIVLYGAGMALFTIALGNAFAAFPILAAGVGIPLLVRDGGDPAVIGAIGMLCGFCGTLCTPLAANFNLVPVALLELRDRMGVIKAQAPTGLIVLAANLLLIWLLGWR</sequence>
<feature type="transmembrane region" description="Helical" evidence="1">
    <location>
        <begin position="78"/>
        <end position="100"/>
    </location>
</feature>
<dbReference type="EMBL" id="BOPV01000001">
    <property type="protein sequence ID" value="GIL39286.1"/>
    <property type="molecule type" value="Genomic_DNA"/>
</dbReference>
<evidence type="ECO:0000313" key="3">
    <source>
        <dbReference type="Proteomes" id="UP000681075"/>
    </source>
</evidence>
<reference evidence="2" key="1">
    <citation type="submission" date="2021-02" db="EMBL/GenBank/DDBJ databases">
        <title>Genome sequence of Rhodospirillales sp. strain TMPK1 isolated from soil.</title>
        <authorList>
            <person name="Nakai R."/>
            <person name="Kusada H."/>
            <person name="Tamaki H."/>
        </authorList>
    </citation>
    <scope>NUCLEOTIDE SEQUENCE</scope>
    <source>
        <strain evidence="2">TMPK1</strain>
    </source>
</reference>
<comment type="caution">
    <text evidence="2">The sequence shown here is derived from an EMBL/GenBank/DDBJ whole genome shotgun (WGS) entry which is preliminary data.</text>
</comment>
<evidence type="ECO:0000313" key="2">
    <source>
        <dbReference type="EMBL" id="GIL39286.1"/>
    </source>
</evidence>
<dbReference type="InterPro" id="IPR009323">
    <property type="entry name" value="DUF979"/>
</dbReference>
<feature type="transmembrane region" description="Helical" evidence="1">
    <location>
        <begin position="106"/>
        <end position="125"/>
    </location>
</feature>
<feature type="transmembrane region" description="Helical" evidence="1">
    <location>
        <begin position="46"/>
        <end position="66"/>
    </location>
</feature>